<evidence type="ECO:0000313" key="10">
    <source>
        <dbReference type="Proteomes" id="UP001222118"/>
    </source>
</evidence>
<evidence type="ECO:0000256" key="5">
    <source>
        <dbReference type="ARBA" id="ARBA00023143"/>
    </source>
</evidence>
<dbReference type="PRINTS" id="PR01008">
    <property type="entry name" value="FLGLRINGFLGH"/>
</dbReference>
<protein>
    <recommendedName>
        <fullName evidence="7">Flagellar L-ring protein</fullName>
    </recommendedName>
    <alternativeName>
        <fullName evidence="7">Basal body L-ring protein</fullName>
    </alternativeName>
</protein>
<feature type="chain" id="PRO_5047352036" description="Flagellar L-ring protein" evidence="8">
    <location>
        <begin position="19"/>
        <end position="244"/>
    </location>
</feature>
<dbReference type="NCBIfam" id="NF001305">
    <property type="entry name" value="PRK00249.1-5"/>
    <property type="match status" value="1"/>
</dbReference>
<feature type="signal peptide" evidence="8">
    <location>
        <begin position="1"/>
        <end position="18"/>
    </location>
</feature>
<sequence length="244" mass="25639">MNALKIATLLTLTGMLGACGTMDRLANVGQAPALTAISDPTTAAGYRPVRMPMPEAIQDTYQANSLYRTSAKGFFKDERAHRIGDILTVMVTIDDSAKINNSTQRARTSTNSAGMGGIFGAAVGNLAPSIDPSAAIDLNSGTKDAGNGSVNRAESLTTSVAAVVTQVLPNGNLVIEGHQEVRVNFEVRDLIVAGIVRPSDIQANNTIPSSKIAEARIAYGGRGQITDVQQPRYGQQVLDAILPF</sequence>
<dbReference type="InterPro" id="IPR000527">
    <property type="entry name" value="Flag_Lring"/>
</dbReference>
<dbReference type="Proteomes" id="UP001222118">
    <property type="component" value="Chromosome"/>
</dbReference>
<dbReference type="Pfam" id="PF02107">
    <property type="entry name" value="FlgH"/>
    <property type="match status" value="1"/>
</dbReference>
<keyword evidence="5 7" id="KW-0975">Bacterial flagellum</keyword>
<evidence type="ECO:0000313" key="9">
    <source>
        <dbReference type="EMBL" id="WDR05421.1"/>
    </source>
</evidence>
<evidence type="ECO:0000256" key="3">
    <source>
        <dbReference type="ARBA" id="ARBA00022729"/>
    </source>
</evidence>
<comment type="similarity">
    <text evidence="2 7">Belongs to the FlgH family.</text>
</comment>
<keyword evidence="10" id="KW-1185">Reference proteome</keyword>
<keyword evidence="7" id="KW-0449">Lipoprotein</keyword>
<evidence type="ECO:0000256" key="1">
    <source>
        <dbReference type="ARBA" id="ARBA00002591"/>
    </source>
</evidence>
<comment type="subunit">
    <text evidence="7">The basal body constitutes a major portion of the flagellar organelle and consists of four rings (L,P,S, and M) mounted on a central rod.</text>
</comment>
<dbReference type="PANTHER" id="PTHR34933:SF1">
    <property type="entry name" value="FLAGELLAR L-RING PROTEIN"/>
    <property type="match status" value="1"/>
</dbReference>
<gene>
    <name evidence="7 9" type="primary">flgH</name>
    <name evidence="9" type="ORF">PSQ90_14200</name>
</gene>
<dbReference type="PROSITE" id="PS51257">
    <property type="entry name" value="PROKAR_LIPOPROTEIN"/>
    <property type="match status" value="1"/>
</dbReference>
<keyword evidence="9" id="KW-0966">Cell projection</keyword>
<evidence type="ECO:0000256" key="7">
    <source>
        <dbReference type="HAMAP-Rule" id="MF_00415"/>
    </source>
</evidence>
<organism evidence="9 10">
    <name type="scientific">Devosia rhodophyticola</name>
    <dbReference type="NCBI Taxonomy" id="3026423"/>
    <lineage>
        <taxon>Bacteria</taxon>
        <taxon>Pseudomonadati</taxon>
        <taxon>Pseudomonadota</taxon>
        <taxon>Alphaproteobacteria</taxon>
        <taxon>Hyphomicrobiales</taxon>
        <taxon>Devosiaceae</taxon>
        <taxon>Devosia</taxon>
    </lineage>
</organism>
<comment type="function">
    <text evidence="1 7">Assembles around the rod to form the L-ring and probably protects the motor/basal body from shearing forces during rotation.</text>
</comment>
<keyword evidence="9" id="KW-0282">Flagellum</keyword>
<accession>A0ABY7YVP1</accession>
<dbReference type="PANTHER" id="PTHR34933">
    <property type="entry name" value="FLAGELLAR L-RING PROTEIN"/>
    <property type="match status" value="1"/>
</dbReference>
<dbReference type="EMBL" id="CP118247">
    <property type="protein sequence ID" value="WDR05421.1"/>
    <property type="molecule type" value="Genomic_DNA"/>
</dbReference>
<keyword evidence="4 7" id="KW-0472">Membrane</keyword>
<name>A0ABY7YVP1_9HYPH</name>
<evidence type="ECO:0000256" key="2">
    <source>
        <dbReference type="ARBA" id="ARBA00006929"/>
    </source>
</evidence>
<dbReference type="RefSeq" id="WP_282210940.1">
    <property type="nucleotide sequence ID" value="NZ_CP118247.1"/>
</dbReference>
<evidence type="ECO:0000256" key="8">
    <source>
        <dbReference type="SAM" id="SignalP"/>
    </source>
</evidence>
<keyword evidence="6 7" id="KW-0998">Cell outer membrane</keyword>
<comment type="subcellular location">
    <subcellularLocation>
        <location evidence="7">Cell outer membrane</location>
        <topology evidence="7">Lipid-anchor</topology>
    </subcellularLocation>
    <subcellularLocation>
        <location evidence="7">Bacterial flagellum basal body</location>
    </subcellularLocation>
</comment>
<reference evidence="9 10" key="1">
    <citation type="submission" date="2023-02" db="EMBL/GenBank/DDBJ databases">
        <title>Devosia chondri sp. nov., isolated from the phycosphere of marine algae.</title>
        <authorList>
            <person name="Kim J.M."/>
            <person name="Lee J.K."/>
            <person name="Choi B.J."/>
            <person name="Bayburt H."/>
            <person name="Jeon C.O."/>
        </authorList>
    </citation>
    <scope>NUCLEOTIDE SEQUENCE [LARGE SCALE GENOMIC DNA]</scope>
    <source>
        <strain evidence="9 10">G2-5</strain>
    </source>
</reference>
<evidence type="ECO:0000256" key="4">
    <source>
        <dbReference type="ARBA" id="ARBA00023136"/>
    </source>
</evidence>
<proteinExistence type="inferred from homology"/>
<evidence type="ECO:0000256" key="6">
    <source>
        <dbReference type="ARBA" id="ARBA00023237"/>
    </source>
</evidence>
<keyword evidence="3 7" id="KW-0732">Signal</keyword>
<keyword evidence="9" id="KW-0969">Cilium</keyword>
<dbReference type="HAMAP" id="MF_00415">
    <property type="entry name" value="FlgH"/>
    <property type="match status" value="1"/>
</dbReference>